<keyword evidence="1" id="KW-0233">DNA recombination</keyword>
<gene>
    <name evidence="3" type="ORF">Lysil_1513</name>
</gene>
<sequence length="464" mass="52634">MPPSLHRDADARYDRSPQVTLSRLDRNRLQHDVPVSLWPDGTVCWPTTLYLNVQFREGKSTRTRGGTLGTYAKQLGHLLRVCYQLRCDFRQIDDVIFGQWIHELGAEQAVNSQGRANRARSANQVNAIGRRALHFLLWFQSTLAPGAGLIGQCGEGCRITVEFKTFIKDGRSYRYVHHSSFPHRDAVRRRTPVTGDQIERMFAANLASTQSAYVKRRRSTMMHLALALGSRRFELATVTVKQVRDAKETGLIAVQVVKTKKRKIREIPVVRSRLEPILGFVDGHRSKLIRSTVGVSGDTGHLFLTSQGKPLSENTLTNDMHDLATLAKLEVRACLHMFRHRYFTDMAYNFLLGVREFAERGELTVPSELIVLQEMRNLSQHASDASLVRYIHSAYREASAWSSSEGHWRMSQLQRSMSDCLVELDGQLLEGSISSSRAKALLQHWIALWKNELTAIVSEPDSDR</sequence>
<dbReference type="Proteomes" id="UP000236220">
    <property type="component" value="Unassembled WGS sequence"/>
</dbReference>
<comment type="caution">
    <text evidence="3">The sequence shown here is derived from an EMBL/GenBank/DDBJ whole genome shotgun (WGS) entry which is preliminary data.</text>
</comment>
<dbReference type="SUPFAM" id="SSF56349">
    <property type="entry name" value="DNA breaking-rejoining enzymes"/>
    <property type="match status" value="1"/>
</dbReference>
<dbReference type="EMBL" id="NPZB01000002">
    <property type="protein sequence ID" value="PNS07337.1"/>
    <property type="molecule type" value="Genomic_DNA"/>
</dbReference>
<accession>A0A2K1PXD3</accession>
<keyword evidence="4" id="KW-1185">Reference proteome</keyword>
<evidence type="ECO:0000313" key="4">
    <source>
        <dbReference type="Proteomes" id="UP000236220"/>
    </source>
</evidence>
<dbReference type="InterPro" id="IPR002104">
    <property type="entry name" value="Integrase_catalytic"/>
</dbReference>
<dbReference type="InterPro" id="IPR011010">
    <property type="entry name" value="DNA_brk_join_enz"/>
</dbReference>
<name>A0A2K1PXD3_9GAMM</name>
<dbReference type="Gene3D" id="1.10.443.10">
    <property type="entry name" value="Intergrase catalytic core"/>
    <property type="match status" value="1"/>
</dbReference>
<evidence type="ECO:0000256" key="1">
    <source>
        <dbReference type="ARBA" id="ARBA00023172"/>
    </source>
</evidence>
<dbReference type="CDD" id="cd00397">
    <property type="entry name" value="DNA_BRE_C"/>
    <property type="match status" value="1"/>
</dbReference>
<dbReference type="GO" id="GO:0015074">
    <property type="term" value="P:DNA integration"/>
    <property type="evidence" value="ECO:0007669"/>
    <property type="project" value="InterPro"/>
</dbReference>
<dbReference type="PROSITE" id="PS51898">
    <property type="entry name" value="TYR_RECOMBINASE"/>
    <property type="match status" value="1"/>
</dbReference>
<evidence type="ECO:0000259" key="2">
    <source>
        <dbReference type="PROSITE" id="PS51898"/>
    </source>
</evidence>
<proteinExistence type="predicted"/>
<dbReference type="GO" id="GO:0003677">
    <property type="term" value="F:DNA binding"/>
    <property type="evidence" value="ECO:0007669"/>
    <property type="project" value="InterPro"/>
</dbReference>
<reference evidence="3 4" key="1">
    <citation type="submission" date="2017-08" db="EMBL/GenBank/DDBJ databases">
        <title>Lysobacter sylvestris genome.</title>
        <authorList>
            <person name="Zhang D.-C."/>
            <person name="Albuquerque L."/>
            <person name="Franca L."/>
            <person name="Froufe H.J.C."/>
            <person name="Barroso C."/>
            <person name="Egas C."/>
            <person name="Da Costa M."/>
            <person name="Margesin R."/>
        </authorList>
    </citation>
    <scope>NUCLEOTIDE SEQUENCE [LARGE SCALE GENOMIC DNA]</scope>
    <source>
        <strain evidence="3 4">AM20-91</strain>
    </source>
</reference>
<dbReference type="InterPro" id="IPR013762">
    <property type="entry name" value="Integrase-like_cat_sf"/>
</dbReference>
<dbReference type="Pfam" id="PF00589">
    <property type="entry name" value="Phage_integrase"/>
    <property type="match status" value="1"/>
</dbReference>
<protein>
    <submittedName>
        <fullName evidence="3">Phage integrase family protein</fullName>
    </submittedName>
</protein>
<feature type="domain" description="Tyr recombinase" evidence="2">
    <location>
        <begin position="188"/>
        <end position="403"/>
    </location>
</feature>
<evidence type="ECO:0000313" key="3">
    <source>
        <dbReference type="EMBL" id="PNS07337.1"/>
    </source>
</evidence>
<dbReference type="GO" id="GO:0006310">
    <property type="term" value="P:DNA recombination"/>
    <property type="evidence" value="ECO:0007669"/>
    <property type="project" value="UniProtKB-KW"/>
</dbReference>
<dbReference type="AlphaFoldDB" id="A0A2K1PXD3"/>
<organism evidence="3 4">
    <name type="scientific">Solilutibacter silvestris</name>
    <dbReference type="NCBI Taxonomy" id="1645665"/>
    <lineage>
        <taxon>Bacteria</taxon>
        <taxon>Pseudomonadati</taxon>
        <taxon>Pseudomonadota</taxon>
        <taxon>Gammaproteobacteria</taxon>
        <taxon>Lysobacterales</taxon>
        <taxon>Lysobacteraceae</taxon>
        <taxon>Solilutibacter</taxon>
    </lineage>
</organism>